<reference evidence="8 9" key="1">
    <citation type="journal article" date="2017" name="Poromechanics V (2013)">
        <title>Genomic Characterization of the Arsenic-Tolerant Actinobacterium, &lt;i&gt;Rhodococcus erythropolis&lt;/i&gt; S43.</title>
        <authorList>
            <person name="Retamal-Morales G."/>
            <person name="Mehnert M."/>
            <person name="Schwabe R."/>
            <person name="Tischler D."/>
            <person name="Schloemann M."/>
            <person name="Levican G.J."/>
        </authorList>
    </citation>
    <scope>NUCLEOTIDE SEQUENCE [LARGE SCALE GENOMIC DNA]</scope>
    <source>
        <strain evidence="8 9">S43</strain>
    </source>
</reference>
<dbReference type="SUPFAM" id="SSF46894">
    <property type="entry name" value="C-terminal effector domain of the bipartite response regulators"/>
    <property type="match status" value="1"/>
</dbReference>
<evidence type="ECO:0000313" key="8">
    <source>
        <dbReference type="EMBL" id="KAB2585262.1"/>
    </source>
</evidence>
<dbReference type="PROSITE" id="PS51755">
    <property type="entry name" value="OMPR_PHOB"/>
    <property type="match status" value="1"/>
</dbReference>
<dbReference type="GO" id="GO:0032993">
    <property type="term" value="C:protein-DNA complex"/>
    <property type="evidence" value="ECO:0007669"/>
    <property type="project" value="TreeGrafter"/>
</dbReference>
<dbReference type="SMART" id="SM00448">
    <property type="entry name" value="REC"/>
    <property type="match status" value="1"/>
</dbReference>
<dbReference type="EMBL" id="MRBO01000352">
    <property type="protein sequence ID" value="KAB2585262.1"/>
    <property type="molecule type" value="Genomic_DNA"/>
</dbReference>
<dbReference type="Pfam" id="PF00072">
    <property type="entry name" value="Response_reg"/>
    <property type="match status" value="1"/>
</dbReference>
<keyword evidence="4 7" id="KW-0238">DNA-binding</keyword>
<dbReference type="InterPro" id="IPR036388">
    <property type="entry name" value="WH-like_DNA-bd_sf"/>
</dbReference>
<dbReference type="Gene3D" id="1.10.10.10">
    <property type="entry name" value="Winged helix-like DNA-binding domain superfamily/Winged helix DNA-binding domain"/>
    <property type="match status" value="1"/>
</dbReference>
<evidence type="ECO:0000256" key="2">
    <source>
        <dbReference type="ARBA" id="ARBA00023012"/>
    </source>
</evidence>
<organism evidence="8 9">
    <name type="scientific">Rhodococcus erythropolis</name>
    <name type="common">Arthrobacter picolinophilus</name>
    <dbReference type="NCBI Taxonomy" id="1833"/>
    <lineage>
        <taxon>Bacteria</taxon>
        <taxon>Bacillati</taxon>
        <taxon>Actinomycetota</taxon>
        <taxon>Actinomycetes</taxon>
        <taxon>Mycobacteriales</taxon>
        <taxon>Nocardiaceae</taxon>
        <taxon>Rhodococcus</taxon>
        <taxon>Rhodococcus erythropolis group</taxon>
    </lineage>
</organism>
<keyword evidence="1 6" id="KW-0597">Phosphoprotein</keyword>
<keyword evidence="3" id="KW-0805">Transcription regulation</keyword>
<evidence type="ECO:0000256" key="6">
    <source>
        <dbReference type="PROSITE-ProRule" id="PRU00169"/>
    </source>
</evidence>
<dbReference type="PROSITE" id="PS50110">
    <property type="entry name" value="RESPONSE_REGULATORY"/>
    <property type="match status" value="1"/>
</dbReference>
<name>A0A0C3ACJ3_RHOER</name>
<dbReference type="Pfam" id="PF00486">
    <property type="entry name" value="Trans_reg_C"/>
    <property type="match status" value="1"/>
</dbReference>
<dbReference type="InterPro" id="IPR016032">
    <property type="entry name" value="Sig_transdc_resp-reg_C-effctor"/>
</dbReference>
<dbReference type="GO" id="GO:0005829">
    <property type="term" value="C:cytosol"/>
    <property type="evidence" value="ECO:0007669"/>
    <property type="project" value="TreeGrafter"/>
</dbReference>
<evidence type="ECO:0000256" key="7">
    <source>
        <dbReference type="PROSITE-ProRule" id="PRU01091"/>
    </source>
</evidence>
<dbReference type="PANTHER" id="PTHR48111:SF21">
    <property type="entry name" value="DNA-BINDING DUAL MASTER TRANSCRIPTIONAL REGULATOR RPAA"/>
    <property type="match status" value="1"/>
</dbReference>
<dbReference type="InterPro" id="IPR001867">
    <property type="entry name" value="OmpR/PhoB-type_DNA-bd"/>
</dbReference>
<accession>A0A0C3ACJ3</accession>
<evidence type="ECO:0000313" key="9">
    <source>
        <dbReference type="Proteomes" id="UP000325576"/>
    </source>
</evidence>
<dbReference type="SUPFAM" id="SSF52172">
    <property type="entry name" value="CheY-like"/>
    <property type="match status" value="1"/>
</dbReference>
<dbReference type="CDD" id="cd00383">
    <property type="entry name" value="trans_reg_C"/>
    <property type="match status" value="1"/>
</dbReference>
<evidence type="ECO:0000256" key="1">
    <source>
        <dbReference type="ARBA" id="ARBA00022553"/>
    </source>
</evidence>
<feature type="modified residue" description="4-aspartylphosphate" evidence="6">
    <location>
        <position position="52"/>
    </location>
</feature>
<comment type="caution">
    <text evidence="8">The sequence shown here is derived from an EMBL/GenBank/DDBJ whole genome shotgun (WGS) entry which is preliminary data.</text>
</comment>
<proteinExistence type="predicted"/>
<gene>
    <name evidence="8" type="ORF">BS297_11310</name>
</gene>
<dbReference type="GO" id="GO:0000156">
    <property type="term" value="F:phosphorelay response regulator activity"/>
    <property type="evidence" value="ECO:0007669"/>
    <property type="project" value="TreeGrafter"/>
</dbReference>
<keyword evidence="5" id="KW-0804">Transcription</keyword>
<dbReference type="PANTHER" id="PTHR48111">
    <property type="entry name" value="REGULATOR OF RPOS"/>
    <property type="match status" value="1"/>
</dbReference>
<dbReference type="Gene3D" id="3.40.50.2300">
    <property type="match status" value="1"/>
</dbReference>
<dbReference type="AlphaFoldDB" id="A0A0C3ACJ3"/>
<keyword evidence="2" id="KW-0902">Two-component regulatory system</keyword>
<dbReference type="InterPro" id="IPR001789">
    <property type="entry name" value="Sig_transdc_resp-reg_receiver"/>
</dbReference>
<dbReference type="GO" id="GO:0000976">
    <property type="term" value="F:transcription cis-regulatory region binding"/>
    <property type="evidence" value="ECO:0007669"/>
    <property type="project" value="TreeGrafter"/>
</dbReference>
<dbReference type="InterPro" id="IPR011006">
    <property type="entry name" value="CheY-like_superfamily"/>
</dbReference>
<dbReference type="GO" id="GO:0006355">
    <property type="term" value="P:regulation of DNA-templated transcription"/>
    <property type="evidence" value="ECO:0007669"/>
    <property type="project" value="InterPro"/>
</dbReference>
<dbReference type="Proteomes" id="UP000325576">
    <property type="component" value="Unassembled WGS sequence"/>
</dbReference>
<evidence type="ECO:0000256" key="3">
    <source>
        <dbReference type="ARBA" id="ARBA00023015"/>
    </source>
</evidence>
<feature type="DNA-binding region" description="OmpR/PhoB-type" evidence="7">
    <location>
        <begin position="122"/>
        <end position="221"/>
    </location>
</feature>
<dbReference type="InterPro" id="IPR039420">
    <property type="entry name" value="WalR-like"/>
</dbReference>
<evidence type="ECO:0000256" key="4">
    <source>
        <dbReference type="ARBA" id="ARBA00023125"/>
    </source>
</evidence>
<dbReference type="SMART" id="SM00862">
    <property type="entry name" value="Trans_reg_C"/>
    <property type="match status" value="1"/>
</dbReference>
<sequence length="223" mass="25060">MSLILAATDRSELAQTLGAELVHFGHQTQLVRTGRRLLDDLDTDSFDIAVIDLLLPDIDGYEIARQIRLRSSMPIMMLVDTHEDIDEAPHGAVSDFVLNPIDSHALDLRVTAILRETAHPAAGKHQRHGDLLLDRRAMTATMGGKLLVLTRTEWRVLLELSTEPGRVYSRDHLIRNVWGSDHEKTRVVDATILSLRSKLESNPAKPKYIKTIRGFGYRFGPVE</sequence>
<protein>
    <submittedName>
        <fullName evidence="8">DNA-binding response regulator</fullName>
    </submittedName>
</protein>
<evidence type="ECO:0000256" key="5">
    <source>
        <dbReference type="ARBA" id="ARBA00023163"/>
    </source>
</evidence>